<dbReference type="Proteomes" id="UP000748308">
    <property type="component" value="Unassembled WGS sequence"/>
</dbReference>
<evidence type="ECO:0000313" key="3">
    <source>
        <dbReference type="EMBL" id="MBM3319009.1"/>
    </source>
</evidence>
<feature type="domain" description="DUF4143" evidence="2">
    <location>
        <begin position="200"/>
        <end position="360"/>
    </location>
</feature>
<gene>
    <name evidence="3" type="ORF">FJY75_14275</name>
</gene>
<proteinExistence type="predicted"/>
<dbReference type="Pfam" id="PF13173">
    <property type="entry name" value="AAA_14"/>
    <property type="match status" value="1"/>
</dbReference>
<comment type="caution">
    <text evidence="3">The sequence shown here is derived from an EMBL/GenBank/DDBJ whole genome shotgun (WGS) entry which is preliminary data.</text>
</comment>
<protein>
    <submittedName>
        <fullName evidence="3">ATP-binding protein</fullName>
    </submittedName>
</protein>
<dbReference type="GO" id="GO:0005524">
    <property type="term" value="F:ATP binding"/>
    <property type="evidence" value="ECO:0007669"/>
    <property type="project" value="UniProtKB-KW"/>
</dbReference>
<keyword evidence="3" id="KW-0067">ATP-binding</keyword>
<dbReference type="SUPFAM" id="SSF52540">
    <property type="entry name" value="P-loop containing nucleoside triphosphate hydrolases"/>
    <property type="match status" value="1"/>
</dbReference>
<evidence type="ECO:0000259" key="1">
    <source>
        <dbReference type="Pfam" id="PF13173"/>
    </source>
</evidence>
<dbReference type="Pfam" id="PF13635">
    <property type="entry name" value="DUF4143"/>
    <property type="match status" value="1"/>
</dbReference>
<dbReference type="InterPro" id="IPR027417">
    <property type="entry name" value="P-loop_NTPase"/>
</dbReference>
<dbReference type="InterPro" id="IPR041682">
    <property type="entry name" value="AAA_14"/>
</dbReference>
<dbReference type="InterPro" id="IPR025420">
    <property type="entry name" value="DUF4143"/>
</dbReference>
<organism evidence="3 4">
    <name type="scientific">Eiseniibacteriota bacterium</name>
    <dbReference type="NCBI Taxonomy" id="2212470"/>
    <lineage>
        <taxon>Bacteria</taxon>
        <taxon>Candidatus Eiseniibacteriota</taxon>
    </lineage>
</organism>
<reference evidence="3" key="1">
    <citation type="submission" date="2019-03" db="EMBL/GenBank/DDBJ databases">
        <title>Lake Tanganyika Metagenome-Assembled Genomes (MAGs).</title>
        <authorList>
            <person name="Tran P."/>
        </authorList>
    </citation>
    <scope>NUCLEOTIDE SEQUENCE</scope>
    <source>
        <strain evidence="3">M_DeepCast_400m_m2_100</strain>
    </source>
</reference>
<dbReference type="PANTHER" id="PTHR43566:SF2">
    <property type="entry name" value="DUF4143 DOMAIN-CONTAINING PROTEIN"/>
    <property type="match status" value="1"/>
</dbReference>
<feature type="domain" description="AAA" evidence="1">
    <location>
        <begin position="17"/>
        <end position="137"/>
    </location>
</feature>
<evidence type="ECO:0000259" key="2">
    <source>
        <dbReference type="Pfam" id="PF13635"/>
    </source>
</evidence>
<keyword evidence="3" id="KW-0547">Nucleotide-binding</keyword>
<evidence type="ECO:0000313" key="4">
    <source>
        <dbReference type="Proteomes" id="UP000748308"/>
    </source>
</evidence>
<sequence>MIPRGLTVSLLQSLRDSPVVFLQGARQTGKSTLVQALAAGKHPARYLTLDHAGVLAAAREDPQAFVAGLSGPTIIDEMQRAPELASAIKASVDARREAGRFLLTGSASVLLLPKISDALVGRVEIHTLWPFTQGEILGRPERFIDDLFSRDYSPASRPGGGDRNDLIDRIVLGGYPGVLQRRGHERRRAWFGSYITTLLQRDVRDISNIEGLTAVPRLLSLLGARSGSLLNSAEVSRSLSMPVSTLKRYMALLETTFLVQLLPAWSSNLGKRLVKSPKVLIVDSGLLCHLIGADAKRLAADATLLGHVLESFVVMELRKQQGWSRVRPEIYHYRTATGGEVDVVLETPAGEIVGIEVKASSTVKAGDFKGLKALRDLVGRRFRRGIVLYPGREPLAFGADQLALPL</sequence>
<accession>A0A937XDM4</accession>
<feature type="non-terminal residue" evidence="3">
    <location>
        <position position="406"/>
    </location>
</feature>
<dbReference type="PANTHER" id="PTHR43566">
    <property type="entry name" value="CONSERVED PROTEIN"/>
    <property type="match status" value="1"/>
</dbReference>
<name>A0A937XDM4_UNCEI</name>
<dbReference type="EMBL" id="VGIY01000591">
    <property type="protein sequence ID" value="MBM3319009.1"/>
    <property type="molecule type" value="Genomic_DNA"/>
</dbReference>
<dbReference type="AlphaFoldDB" id="A0A937XDM4"/>